<name>A0A2T3A192_9PEZI</name>
<feature type="non-terminal residue" evidence="1">
    <location>
        <position position="120"/>
    </location>
</feature>
<dbReference type="OrthoDB" id="4830522at2759"/>
<sequence>IMGLGNDESTVCDKPIARLIMAGKRIRFCQRCNLFLWQHCIRGQYTRKEAGVTNQKALARQMYLVRPDGSPWSYEWSSIVLPKVQRALEYRASQLVDGKRAIVTMVAGVAVWPDWAQGFL</sequence>
<gene>
    <name evidence="1" type="ORF">BD289DRAFT_355255</name>
</gene>
<accession>A0A2T3A192</accession>
<protein>
    <submittedName>
        <fullName evidence="1">Uncharacterized protein</fullName>
    </submittedName>
</protein>
<dbReference type="EMBL" id="KZ678515">
    <property type="protein sequence ID" value="PSR80914.1"/>
    <property type="molecule type" value="Genomic_DNA"/>
</dbReference>
<reference evidence="1 2" key="1">
    <citation type="journal article" date="2018" name="Mycol. Prog.">
        <title>Coniella lustricola, a new species from submerged detritus.</title>
        <authorList>
            <person name="Raudabaugh D.B."/>
            <person name="Iturriaga T."/>
            <person name="Carver A."/>
            <person name="Mondo S."/>
            <person name="Pangilinan J."/>
            <person name="Lipzen A."/>
            <person name="He G."/>
            <person name="Amirebrahimi M."/>
            <person name="Grigoriev I.V."/>
            <person name="Miller A.N."/>
        </authorList>
    </citation>
    <scope>NUCLEOTIDE SEQUENCE [LARGE SCALE GENOMIC DNA]</scope>
    <source>
        <strain evidence="1 2">B22-T-1</strain>
    </source>
</reference>
<proteinExistence type="predicted"/>
<feature type="non-terminal residue" evidence="1">
    <location>
        <position position="1"/>
    </location>
</feature>
<organism evidence="1 2">
    <name type="scientific">Coniella lustricola</name>
    <dbReference type="NCBI Taxonomy" id="2025994"/>
    <lineage>
        <taxon>Eukaryota</taxon>
        <taxon>Fungi</taxon>
        <taxon>Dikarya</taxon>
        <taxon>Ascomycota</taxon>
        <taxon>Pezizomycotina</taxon>
        <taxon>Sordariomycetes</taxon>
        <taxon>Sordariomycetidae</taxon>
        <taxon>Diaporthales</taxon>
        <taxon>Schizoparmaceae</taxon>
        <taxon>Coniella</taxon>
    </lineage>
</organism>
<keyword evidence="2" id="KW-1185">Reference proteome</keyword>
<dbReference type="Proteomes" id="UP000241462">
    <property type="component" value="Unassembled WGS sequence"/>
</dbReference>
<dbReference type="InParanoid" id="A0A2T3A192"/>
<dbReference type="AlphaFoldDB" id="A0A2T3A192"/>
<evidence type="ECO:0000313" key="1">
    <source>
        <dbReference type="EMBL" id="PSR80914.1"/>
    </source>
</evidence>
<evidence type="ECO:0000313" key="2">
    <source>
        <dbReference type="Proteomes" id="UP000241462"/>
    </source>
</evidence>